<evidence type="ECO:0000313" key="5">
    <source>
        <dbReference type="Proteomes" id="UP000054985"/>
    </source>
</evidence>
<dbReference type="RefSeq" id="WP_028382878.1">
    <property type="nucleotide sequence ID" value="NZ_CAAAJG010000013.1"/>
</dbReference>
<feature type="signal peptide" evidence="2">
    <location>
        <begin position="1"/>
        <end position="19"/>
    </location>
</feature>
<keyword evidence="5" id="KW-1185">Reference proteome</keyword>
<dbReference type="EMBL" id="LNYN01000020">
    <property type="protein sequence ID" value="KTD34433.1"/>
    <property type="molecule type" value="Genomic_DNA"/>
</dbReference>
<name>A0A378K8K0_9GAMM</name>
<reference evidence="4 6" key="2">
    <citation type="submission" date="2018-06" db="EMBL/GenBank/DDBJ databases">
        <authorList>
            <consortium name="Pathogen Informatics"/>
            <person name="Doyle S."/>
        </authorList>
    </citation>
    <scope>NUCLEOTIDE SEQUENCE [LARGE SCALE GENOMIC DNA]</scope>
    <source>
        <strain evidence="4 6">NCTC12239</strain>
    </source>
</reference>
<reference evidence="3 5" key="1">
    <citation type="submission" date="2015-11" db="EMBL/GenBank/DDBJ databases">
        <title>Genomic analysis of 38 Legionella species identifies large and diverse effector repertoires.</title>
        <authorList>
            <person name="Burstein D."/>
            <person name="Amaro F."/>
            <person name="Zusman T."/>
            <person name="Lifshitz Z."/>
            <person name="Cohen O."/>
            <person name="Gilbert J.A."/>
            <person name="Pupko T."/>
            <person name="Shuman H.A."/>
            <person name="Segal G."/>
        </authorList>
    </citation>
    <scope>NUCLEOTIDE SEQUENCE [LARGE SCALE GENOMIC DNA]</scope>
    <source>
        <strain evidence="3 5">ATCC 43877</strain>
    </source>
</reference>
<evidence type="ECO:0000313" key="6">
    <source>
        <dbReference type="Proteomes" id="UP000254040"/>
    </source>
</evidence>
<keyword evidence="2" id="KW-0732">Signal</keyword>
<organism evidence="4 6">
    <name type="scientific">Legionella moravica</name>
    <dbReference type="NCBI Taxonomy" id="39962"/>
    <lineage>
        <taxon>Bacteria</taxon>
        <taxon>Pseudomonadati</taxon>
        <taxon>Pseudomonadota</taxon>
        <taxon>Gammaproteobacteria</taxon>
        <taxon>Legionellales</taxon>
        <taxon>Legionellaceae</taxon>
        <taxon>Legionella</taxon>
    </lineage>
</organism>
<dbReference type="EMBL" id="UGOG01000001">
    <property type="protein sequence ID" value="STX64151.1"/>
    <property type="molecule type" value="Genomic_DNA"/>
</dbReference>
<proteinExistence type="predicted"/>
<dbReference type="Proteomes" id="UP000254040">
    <property type="component" value="Unassembled WGS sequence"/>
</dbReference>
<sequence length="528" mass="57521">MKFKKIILALACLSTTLYAENNQQLQREIQRLQHQAKDLQTQLDRLQKKLVSQNTSQEPSNRKPAAKKSLPKAVPAGGKGKKKRNDYYSTHVTVHAPEAHPESIGFYPTALVADDQVVTYIAGTPVVSSPYLGDRPAFDGSDYIVNISSINRDIRLMQQRRRLYRAYQSIGYPVPHMPIIALSGKSEPVGVLNDPFRGNTNGDLTLGSSELDIAAALNQNVEAYIAIAYDESPPEVGPRINNSAFNLNMGFVNIGNLDKTPLYFTAGQLYVPFGRYSSSMISSPLTMNVARTKTRPFILGYKSQEDSGPFAAVYAYRSDTNLGKSGVGGVNLGYIFEYQEVTGEIGASYISSIDDAAGMQSTGSTIGTTFGGFGSITNGNEAVRKTQAMDVHGNIGYDRYNFTAEWVGATQAFRPQDLSFNGRGARPQAAQAEVGMTFRAFNRPSSIGLGYQWSKDALALNLPQQRFVGVFNISIWKDTVESLEYRHDIDYGAGQYANGAAPPGLVNLPTLGTGRSADTVSAQIGVYF</sequence>
<dbReference type="OrthoDB" id="5417572at2"/>
<dbReference type="NCBIfam" id="NF033652">
    <property type="entry name" value="LbtU_sider_porin"/>
    <property type="match status" value="1"/>
</dbReference>
<evidence type="ECO:0000256" key="1">
    <source>
        <dbReference type="SAM" id="MobiDB-lite"/>
    </source>
</evidence>
<protein>
    <submittedName>
        <fullName evidence="4">Coiled-coil protein</fullName>
    </submittedName>
</protein>
<dbReference type="STRING" id="39962.Lmor_1830"/>
<evidence type="ECO:0000256" key="2">
    <source>
        <dbReference type="SAM" id="SignalP"/>
    </source>
</evidence>
<gene>
    <name evidence="3" type="ORF">Lmor_1830</name>
    <name evidence="4" type="ORF">NCTC12239_03112</name>
</gene>
<feature type="compositionally biased region" description="Polar residues" evidence="1">
    <location>
        <begin position="50"/>
        <end position="59"/>
    </location>
</feature>
<feature type="chain" id="PRO_5017086995" evidence="2">
    <location>
        <begin position="20"/>
        <end position="528"/>
    </location>
</feature>
<dbReference type="Proteomes" id="UP000054985">
    <property type="component" value="Unassembled WGS sequence"/>
</dbReference>
<accession>A0A378K8K0</accession>
<evidence type="ECO:0000313" key="3">
    <source>
        <dbReference type="EMBL" id="KTD34433.1"/>
    </source>
</evidence>
<feature type="region of interest" description="Disordered" evidence="1">
    <location>
        <begin position="50"/>
        <end position="85"/>
    </location>
</feature>
<evidence type="ECO:0000313" key="4">
    <source>
        <dbReference type="EMBL" id="STX64151.1"/>
    </source>
</evidence>
<dbReference type="AlphaFoldDB" id="A0A378K8K0"/>